<evidence type="ECO:0000256" key="1">
    <source>
        <dbReference type="SAM" id="MobiDB-lite"/>
    </source>
</evidence>
<feature type="transmembrane region" description="Helical" evidence="2">
    <location>
        <begin position="106"/>
        <end position="126"/>
    </location>
</feature>
<evidence type="ECO:0000313" key="3">
    <source>
        <dbReference type="EMBL" id="UOF01253.1"/>
    </source>
</evidence>
<keyword evidence="2" id="KW-0812">Transmembrane</keyword>
<feature type="transmembrane region" description="Helical" evidence="2">
    <location>
        <begin position="153"/>
        <end position="171"/>
    </location>
</feature>
<keyword evidence="2" id="KW-0472">Membrane</keyword>
<proteinExistence type="predicted"/>
<evidence type="ECO:0000256" key="2">
    <source>
        <dbReference type="SAM" id="Phobius"/>
    </source>
</evidence>
<gene>
    <name evidence="3" type="ORF">MNR06_16280</name>
</gene>
<evidence type="ECO:0000313" key="4">
    <source>
        <dbReference type="Proteomes" id="UP000830116"/>
    </source>
</evidence>
<organism evidence="3 4">
    <name type="scientific">Bdellovibrio reynosensis</name>
    <dbReference type="NCBI Taxonomy" id="2835041"/>
    <lineage>
        <taxon>Bacteria</taxon>
        <taxon>Pseudomonadati</taxon>
        <taxon>Bdellovibrionota</taxon>
        <taxon>Bdellovibrionia</taxon>
        <taxon>Bdellovibrionales</taxon>
        <taxon>Pseudobdellovibrionaceae</taxon>
        <taxon>Bdellovibrio</taxon>
    </lineage>
</organism>
<feature type="region of interest" description="Disordered" evidence="1">
    <location>
        <begin position="1"/>
        <end position="27"/>
    </location>
</feature>
<feature type="transmembrane region" description="Helical" evidence="2">
    <location>
        <begin position="48"/>
        <end position="70"/>
    </location>
</feature>
<feature type="transmembrane region" description="Helical" evidence="2">
    <location>
        <begin position="76"/>
        <end position="94"/>
    </location>
</feature>
<accession>A0ABY4C8E3</accession>
<sequence length="178" mass="19146">MELEREPRRKPTIPPQAQRPEPSISRAYKPAASTQVAAPTKKSYAQEVCVVLGASSVVIGLIGFVADNFLGAHLSYTHNVIHVVSGAAAMWFGFDSLANARRFSVIFGAIYGALGLLGFIIGTSGIPSHGAIHPDRFLWKPAPEVLEFGTSDHILHLLIAGAFLIGAMVSFKRRIPKT</sequence>
<name>A0ABY4C8E3_9BACT</name>
<dbReference type="Proteomes" id="UP000830116">
    <property type="component" value="Chromosome"/>
</dbReference>
<dbReference type="EMBL" id="CP093442">
    <property type="protein sequence ID" value="UOF01253.1"/>
    <property type="molecule type" value="Genomic_DNA"/>
</dbReference>
<dbReference type="RefSeq" id="WP_243537641.1">
    <property type="nucleotide sequence ID" value="NZ_CP093442.1"/>
</dbReference>
<keyword evidence="2" id="KW-1133">Transmembrane helix</keyword>
<keyword evidence="4" id="KW-1185">Reference proteome</keyword>
<reference evidence="3" key="1">
    <citation type="submission" date="2022-03" db="EMBL/GenBank/DDBJ databases">
        <title>Genome Identification and Characterization of new species Bdellovibrio reynosense LBG001 sp. nov. from a Mexico soil sample.</title>
        <authorList>
            <person name="Camilli A."/>
            <person name="Ajao Y."/>
            <person name="Guo X."/>
        </authorList>
    </citation>
    <scope>NUCLEOTIDE SEQUENCE</scope>
    <source>
        <strain evidence="3">LBG001</strain>
    </source>
</reference>
<protein>
    <submittedName>
        <fullName evidence="3">DUF4383 domain-containing protein</fullName>
    </submittedName>
</protein>